<dbReference type="GO" id="GO:0016787">
    <property type="term" value="F:hydrolase activity"/>
    <property type="evidence" value="ECO:0007669"/>
    <property type="project" value="UniProtKB-KW"/>
</dbReference>
<dbReference type="RefSeq" id="WP_026420636.1">
    <property type="nucleotide sequence ID" value="NZ_AUBJ02000001.1"/>
</dbReference>
<dbReference type="InterPro" id="IPR036264">
    <property type="entry name" value="Bact_exopeptidase_dim_dom"/>
</dbReference>
<dbReference type="Gene3D" id="3.30.70.360">
    <property type="match status" value="1"/>
</dbReference>
<dbReference type="EMBL" id="AUBJ02000001">
    <property type="protein sequence ID" value="MCP2330176.1"/>
    <property type="molecule type" value="Genomic_DNA"/>
</dbReference>
<sequence length="405" mass="42469">MTPTPRRLVVDDALARDLIGLRRALHADPEVGLDLPRTQRRVLDAVDGLGLEITTGERLGSVVAVLRGGRPGPVVLLRGDMDALPLDELTGLTFASTNGAMHACGHDLHTAALVGAARLLAGVRDSLPGTVVFMFQPGEEGYDGAGVMLDEGVLTAAGAEPVAAYGVHVAADMPRGVLTSRPGPMMAAFGRLDVTVRGSGGHASRPHHALDPIQVGAEVVTALQTLVTRRFDVFDPVVVTVGEFHGGTAPNIIPDSARLRAGVRWFSADNAARLGRELPELVRSIAVGHGLTADVTFEEVLPATVNDAGEAEFYARTAVGLFGADRYRHLDNPLTGSEDFSRVLGRVPGSYGFLGAAPADPGGRPASNHSPRAVFDDGVLADQALFLATLARDRLHREREEGGAG</sequence>
<dbReference type="SUPFAM" id="SSF55031">
    <property type="entry name" value="Bacterial exopeptidase dimerisation domain"/>
    <property type="match status" value="1"/>
</dbReference>
<dbReference type="PIRSF" id="PIRSF005962">
    <property type="entry name" value="Pept_M20D_amidohydro"/>
    <property type="match status" value="1"/>
</dbReference>
<comment type="caution">
    <text evidence="2">The sequence shown here is derived from an EMBL/GenBank/DDBJ whole genome shotgun (WGS) entry which is preliminary data.</text>
</comment>
<dbReference type="CDD" id="cd03886">
    <property type="entry name" value="M20_Acy1"/>
    <property type="match status" value="1"/>
</dbReference>
<dbReference type="InterPro" id="IPR017439">
    <property type="entry name" value="Amidohydrolase"/>
</dbReference>
<dbReference type="SUPFAM" id="SSF53187">
    <property type="entry name" value="Zn-dependent exopeptidases"/>
    <property type="match status" value="1"/>
</dbReference>
<dbReference type="Pfam" id="PF07687">
    <property type="entry name" value="M20_dimer"/>
    <property type="match status" value="1"/>
</dbReference>
<evidence type="ECO:0000259" key="1">
    <source>
        <dbReference type="Pfam" id="PF07687"/>
    </source>
</evidence>
<keyword evidence="2" id="KW-0378">Hydrolase</keyword>
<accession>A0ABT1JEH6</accession>
<protein>
    <submittedName>
        <fullName evidence="2">Hippurate hydrolase</fullName>
    </submittedName>
</protein>
<gene>
    <name evidence="2" type="ORF">G443_000446</name>
</gene>
<keyword evidence="3" id="KW-1185">Reference proteome</keyword>
<dbReference type="Gene3D" id="3.40.630.10">
    <property type="entry name" value="Zn peptidases"/>
    <property type="match status" value="1"/>
</dbReference>
<dbReference type="PANTHER" id="PTHR11014:SF63">
    <property type="entry name" value="METALLOPEPTIDASE, PUTATIVE (AFU_ORTHOLOGUE AFUA_6G09600)-RELATED"/>
    <property type="match status" value="1"/>
</dbReference>
<dbReference type="NCBIfam" id="TIGR01891">
    <property type="entry name" value="amidohydrolases"/>
    <property type="match status" value="1"/>
</dbReference>
<name>A0ABT1JEH6_ACTCY</name>
<dbReference type="PANTHER" id="PTHR11014">
    <property type="entry name" value="PEPTIDASE M20 FAMILY MEMBER"/>
    <property type="match status" value="1"/>
</dbReference>
<organism evidence="2 3">
    <name type="scientific">Actinoalloteichus caeruleus DSM 43889</name>
    <dbReference type="NCBI Taxonomy" id="1120930"/>
    <lineage>
        <taxon>Bacteria</taxon>
        <taxon>Bacillati</taxon>
        <taxon>Actinomycetota</taxon>
        <taxon>Actinomycetes</taxon>
        <taxon>Pseudonocardiales</taxon>
        <taxon>Pseudonocardiaceae</taxon>
        <taxon>Actinoalloteichus</taxon>
        <taxon>Actinoalloteichus cyanogriseus</taxon>
    </lineage>
</organism>
<feature type="domain" description="Peptidase M20 dimerisation" evidence="1">
    <location>
        <begin position="192"/>
        <end position="284"/>
    </location>
</feature>
<dbReference type="InterPro" id="IPR002933">
    <property type="entry name" value="Peptidase_M20"/>
</dbReference>
<dbReference type="Proteomes" id="UP000791080">
    <property type="component" value="Unassembled WGS sequence"/>
</dbReference>
<dbReference type="InterPro" id="IPR011650">
    <property type="entry name" value="Peptidase_M20_dimer"/>
</dbReference>
<dbReference type="Pfam" id="PF01546">
    <property type="entry name" value="Peptidase_M20"/>
    <property type="match status" value="1"/>
</dbReference>
<proteinExistence type="predicted"/>
<reference evidence="2 3" key="1">
    <citation type="submission" date="2013-07" db="EMBL/GenBank/DDBJ databases">
        <authorList>
            <consortium name="DOE Joint Genome Institute"/>
            <person name="Reeve W."/>
            <person name="Huntemann M."/>
            <person name="Han J."/>
            <person name="Chen A."/>
            <person name="Kyrpides N."/>
            <person name="Mavromatis K."/>
            <person name="Markowitz V."/>
            <person name="Palaniappan K."/>
            <person name="Ivanova N."/>
            <person name="Schaumberg A."/>
            <person name="Pati A."/>
            <person name="Liolios K."/>
            <person name="Nordberg H.P."/>
            <person name="Cantor M.N."/>
            <person name="Hua S.X."/>
            <person name="Woyke T."/>
        </authorList>
    </citation>
    <scope>NUCLEOTIDE SEQUENCE [LARGE SCALE GENOMIC DNA]</scope>
    <source>
        <strain evidence="2 3">DSM 43889</strain>
    </source>
</reference>
<reference evidence="2 3" key="2">
    <citation type="submission" date="2022-06" db="EMBL/GenBank/DDBJ databases">
        <title>Genomic Encyclopedia of Type Strains, Phase I: the one thousand microbial genomes (KMG-I) project.</title>
        <authorList>
            <person name="Kyrpides N."/>
        </authorList>
    </citation>
    <scope>NUCLEOTIDE SEQUENCE [LARGE SCALE GENOMIC DNA]</scope>
    <source>
        <strain evidence="2 3">DSM 43889</strain>
    </source>
</reference>
<evidence type="ECO:0000313" key="3">
    <source>
        <dbReference type="Proteomes" id="UP000791080"/>
    </source>
</evidence>
<evidence type="ECO:0000313" key="2">
    <source>
        <dbReference type="EMBL" id="MCP2330176.1"/>
    </source>
</evidence>